<reference evidence="2 3" key="1">
    <citation type="submission" date="2013-07" db="EMBL/GenBank/DDBJ databases">
        <title>Draft genome sequence of Pseudoalteromonas luteoviolacea 2ta16.</title>
        <authorList>
            <person name="Allen E.E."/>
            <person name="Azam F."/>
            <person name="Podell S."/>
        </authorList>
    </citation>
    <scope>NUCLEOTIDE SEQUENCE [LARGE SCALE GENOMIC DNA]</scope>
    <source>
        <strain evidence="2 3">2ta16</strain>
    </source>
</reference>
<keyword evidence="1" id="KW-0732">Signal</keyword>
<dbReference type="SUPFAM" id="SSF54427">
    <property type="entry name" value="NTF2-like"/>
    <property type="match status" value="1"/>
</dbReference>
<protein>
    <recommendedName>
        <fullName evidence="4">Lumazine-binding protein</fullName>
    </recommendedName>
</protein>
<proteinExistence type="predicted"/>
<dbReference type="Gene3D" id="3.10.450.50">
    <property type="match status" value="1"/>
</dbReference>
<dbReference type="EMBL" id="AUSV01000044">
    <property type="protein sequence ID" value="ESP92639.1"/>
    <property type="molecule type" value="Genomic_DNA"/>
</dbReference>
<dbReference type="Pfam" id="PF12893">
    <property type="entry name" value="Lumazine_bd_2"/>
    <property type="match status" value="1"/>
</dbReference>
<gene>
    <name evidence="2" type="ORF">PL2TA16_03837</name>
</gene>
<dbReference type="PATRIC" id="fig|1353533.3.peg.2775"/>
<accession>V4HXG3</accession>
<evidence type="ECO:0008006" key="4">
    <source>
        <dbReference type="Google" id="ProtNLM"/>
    </source>
</evidence>
<evidence type="ECO:0000256" key="1">
    <source>
        <dbReference type="SAM" id="SignalP"/>
    </source>
</evidence>
<dbReference type="AlphaFoldDB" id="V4HXG3"/>
<dbReference type="RefSeq" id="WP_023399668.1">
    <property type="nucleotide sequence ID" value="NZ_AUSV01000044.1"/>
</dbReference>
<dbReference type="Proteomes" id="UP000017820">
    <property type="component" value="Unassembled WGS sequence"/>
</dbReference>
<organism evidence="2 3">
    <name type="scientific">Pseudoalteromonas luteoviolacea (strain 2ta16)</name>
    <dbReference type="NCBI Taxonomy" id="1353533"/>
    <lineage>
        <taxon>Bacteria</taxon>
        <taxon>Pseudomonadati</taxon>
        <taxon>Pseudomonadota</taxon>
        <taxon>Gammaproteobacteria</taxon>
        <taxon>Alteromonadales</taxon>
        <taxon>Pseudoalteromonadaceae</taxon>
        <taxon>Pseudoalteromonas</taxon>
    </lineage>
</organism>
<comment type="caution">
    <text evidence="2">The sequence shown here is derived from an EMBL/GenBank/DDBJ whole genome shotgun (WGS) entry which is preliminary data.</text>
</comment>
<feature type="signal peptide" evidence="1">
    <location>
        <begin position="1"/>
        <end position="20"/>
    </location>
</feature>
<dbReference type="GeneID" id="29922339"/>
<evidence type="ECO:0000313" key="2">
    <source>
        <dbReference type="EMBL" id="ESP92639.1"/>
    </source>
</evidence>
<name>V4HXG3_PSEL2</name>
<evidence type="ECO:0000313" key="3">
    <source>
        <dbReference type="Proteomes" id="UP000017820"/>
    </source>
</evidence>
<sequence length="147" mass="16747">MKKYQCFLFLVTLLHTPISAAQSDDETAIRAAINKYFAAFSEANAQNLQDVFLPEMQMIGNVRGKPWILQGDKLAEGLKTRAPETLKTRVYFIDITHDAAMAKVNNVNVETGTAYTDYLFFLKVQNEWKIAHKGYTRFKQTVIPELP</sequence>
<feature type="chain" id="PRO_5004719055" description="Lumazine-binding protein" evidence="1">
    <location>
        <begin position="21"/>
        <end position="147"/>
    </location>
</feature>
<dbReference type="InterPro" id="IPR039437">
    <property type="entry name" value="FrzH/put_lumazine-bd"/>
</dbReference>
<dbReference type="InterPro" id="IPR032710">
    <property type="entry name" value="NTF2-like_dom_sf"/>
</dbReference>